<organism evidence="11 12">
    <name type="scientific">Prevotella herbatica</name>
    <dbReference type="NCBI Taxonomy" id="2801997"/>
    <lineage>
        <taxon>Bacteria</taxon>
        <taxon>Pseudomonadati</taxon>
        <taxon>Bacteroidota</taxon>
        <taxon>Bacteroidia</taxon>
        <taxon>Bacteroidales</taxon>
        <taxon>Prevotellaceae</taxon>
        <taxon>Prevotella</taxon>
    </lineage>
</organism>
<dbReference type="SFLD" id="SFLDG01066">
    <property type="entry name" value="organic_radical-activating_enz"/>
    <property type="match status" value="1"/>
</dbReference>
<dbReference type="Pfam" id="PF04055">
    <property type="entry name" value="Radical_SAM"/>
    <property type="match status" value="1"/>
</dbReference>
<keyword evidence="12" id="KW-1185">Reference proteome</keyword>
<dbReference type="SUPFAM" id="SSF102114">
    <property type="entry name" value="Radical SAM enzymes"/>
    <property type="match status" value="1"/>
</dbReference>
<comment type="similarity">
    <text evidence="2 9">Belongs to the organic radical-activating enzymes family.</text>
</comment>
<evidence type="ECO:0000256" key="6">
    <source>
        <dbReference type="ARBA" id="ARBA00023002"/>
    </source>
</evidence>
<accession>A0ABM7NV15</accession>
<dbReference type="InterPro" id="IPR012839">
    <property type="entry name" value="Organic_radical_activase"/>
</dbReference>
<comment type="function">
    <text evidence="1">Activation of pyruvate formate-lyase 1 under anaerobic conditions by generation of an organic free radical, using S-adenosylmethionine and reduced flavodoxin as cosubstrates to produce 5'-deoxy-adenosine.</text>
</comment>
<dbReference type="Proteomes" id="UP001319045">
    <property type="component" value="Chromosome"/>
</dbReference>
<evidence type="ECO:0000313" key="12">
    <source>
        <dbReference type="Proteomes" id="UP001319045"/>
    </source>
</evidence>
<evidence type="ECO:0000256" key="1">
    <source>
        <dbReference type="ARBA" id="ARBA00002918"/>
    </source>
</evidence>
<dbReference type="PROSITE" id="PS01087">
    <property type="entry name" value="RADICAL_ACTIVATING"/>
    <property type="match status" value="1"/>
</dbReference>
<dbReference type="RefSeq" id="WP_207154526.1">
    <property type="nucleotide sequence ID" value="NZ_AP024484.1"/>
</dbReference>
<dbReference type="InterPro" id="IPR034457">
    <property type="entry name" value="Organic_radical-activating"/>
</dbReference>
<evidence type="ECO:0000256" key="5">
    <source>
        <dbReference type="ARBA" id="ARBA00022723"/>
    </source>
</evidence>
<evidence type="ECO:0000256" key="4">
    <source>
        <dbReference type="ARBA" id="ARBA00022691"/>
    </source>
</evidence>
<keyword evidence="4 9" id="KW-0949">S-adenosyl-L-methionine</keyword>
<dbReference type="PANTHER" id="PTHR30352:SF5">
    <property type="entry name" value="PYRUVATE FORMATE-LYASE 1-ACTIVATING ENZYME"/>
    <property type="match status" value="1"/>
</dbReference>
<dbReference type="PANTHER" id="PTHR30352">
    <property type="entry name" value="PYRUVATE FORMATE-LYASE-ACTIVATING ENZYME"/>
    <property type="match status" value="1"/>
</dbReference>
<gene>
    <name evidence="11" type="primary">pflA</name>
    <name evidence="11" type="ORF">prwr041_02370</name>
</gene>
<dbReference type="InterPro" id="IPR001989">
    <property type="entry name" value="Radical_activat_CS"/>
</dbReference>
<evidence type="ECO:0000259" key="10">
    <source>
        <dbReference type="PROSITE" id="PS51918"/>
    </source>
</evidence>
<dbReference type="InterPro" id="IPR007197">
    <property type="entry name" value="rSAM"/>
</dbReference>
<keyword evidence="6 9" id="KW-0560">Oxidoreductase</keyword>
<comment type="cofactor">
    <cofactor evidence="9">
        <name>[4Fe-4S] cluster</name>
        <dbReference type="ChEBI" id="CHEBI:49883"/>
    </cofactor>
    <text evidence="9">Binds 1 [4Fe-4S] cluster. The cluster is coordinated with 3 cysteines and an exchangeable S-adenosyl-L-methionine.</text>
</comment>
<evidence type="ECO:0000313" key="11">
    <source>
        <dbReference type="EMBL" id="BCS84344.1"/>
    </source>
</evidence>
<dbReference type="NCBIfam" id="TIGR02493">
    <property type="entry name" value="PFLA"/>
    <property type="match status" value="1"/>
</dbReference>
<keyword evidence="11" id="KW-0670">Pyruvate</keyword>
<evidence type="ECO:0000256" key="2">
    <source>
        <dbReference type="ARBA" id="ARBA00009777"/>
    </source>
</evidence>
<reference evidence="11 12" key="1">
    <citation type="journal article" date="2022" name="Int. J. Syst. Evol. Microbiol.">
        <title>Prevotella herbatica sp. nov., a plant polysaccharide-decomposing anaerobic bacterium isolated from a methanogenic reactor.</title>
        <authorList>
            <person name="Uek A."/>
            <person name="Tonouchi A."/>
            <person name="Kaku N."/>
            <person name="Ueki K."/>
        </authorList>
    </citation>
    <scope>NUCLEOTIDE SEQUENCE [LARGE SCALE GENOMIC DNA]</scope>
    <source>
        <strain evidence="11 12">WR041</strain>
    </source>
</reference>
<evidence type="ECO:0000256" key="8">
    <source>
        <dbReference type="ARBA" id="ARBA00023014"/>
    </source>
</evidence>
<keyword evidence="3 9" id="KW-0004">4Fe-4S</keyword>
<keyword evidence="9" id="KW-0963">Cytoplasm</keyword>
<dbReference type="CDD" id="cd01335">
    <property type="entry name" value="Radical_SAM"/>
    <property type="match status" value="1"/>
</dbReference>
<proteinExistence type="inferred from homology"/>
<comment type="function">
    <text evidence="9">Activation of pyruvate formate-lyase under anaerobic conditions by generation of an organic free radical, using S-adenosylmethionine and reduced flavodoxin as cosubstrates to produce 5'-deoxy-adenosine.</text>
</comment>
<sequence>MTKANVHSIESFGSVDGPGIRFIIFLQGCPMRCLFCHNPDTWEIGKGQEYSADELLDKAERYKSYWGDEGGITVSGGEALLQIDFLIELFSKAKQRGINTCLDTSAQPFTRNEPYFSKFEKLMKYTDTILLDIKHINDSEHRKLTHHGNANILDCAKYLSDTGKKVWIRHVLIPGITDNKEYLMQLNSFIKTLKNVERVEILPYHTLGTFKYEKLNIAYPLKGVESPSKKSIDKANAILMKGLEL</sequence>
<comment type="catalytic activity">
    <reaction evidence="9">
        <text>glycyl-[formate C-acetyltransferase] + reduced [flavodoxin] + S-adenosyl-L-methionine = glycin-2-yl radical-[formate C-acetyltransferase] + semiquinone [flavodoxin] + 5'-deoxyadenosine + L-methionine + H(+)</text>
        <dbReference type="Rhea" id="RHEA:19225"/>
        <dbReference type="Rhea" id="RHEA-COMP:10622"/>
        <dbReference type="Rhea" id="RHEA-COMP:12190"/>
        <dbReference type="Rhea" id="RHEA-COMP:12191"/>
        <dbReference type="Rhea" id="RHEA-COMP:14480"/>
        <dbReference type="ChEBI" id="CHEBI:15378"/>
        <dbReference type="ChEBI" id="CHEBI:17319"/>
        <dbReference type="ChEBI" id="CHEBI:29947"/>
        <dbReference type="ChEBI" id="CHEBI:32722"/>
        <dbReference type="ChEBI" id="CHEBI:57618"/>
        <dbReference type="ChEBI" id="CHEBI:57844"/>
        <dbReference type="ChEBI" id="CHEBI:59789"/>
        <dbReference type="ChEBI" id="CHEBI:140311"/>
        <dbReference type="EC" id="1.97.1.4"/>
    </reaction>
</comment>
<protein>
    <recommendedName>
        <fullName evidence="9">Pyruvate formate-lyase-activating enzyme</fullName>
        <ecNumber evidence="9">1.97.1.4</ecNumber>
    </recommendedName>
</protein>
<evidence type="ECO:0000256" key="3">
    <source>
        <dbReference type="ARBA" id="ARBA00022485"/>
    </source>
</evidence>
<dbReference type="EC" id="1.97.1.4" evidence="9"/>
<name>A0ABM7NV15_9BACT</name>
<dbReference type="PIRSF" id="PIRSF000371">
    <property type="entry name" value="PFL_act_enz"/>
    <property type="match status" value="1"/>
</dbReference>
<dbReference type="InterPro" id="IPR013785">
    <property type="entry name" value="Aldolase_TIM"/>
</dbReference>
<keyword evidence="5 9" id="KW-0479">Metal-binding</keyword>
<feature type="domain" description="Radical SAM core" evidence="10">
    <location>
        <begin position="15"/>
        <end position="241"/>
    </location>
</feature>
<comment type="subcellular location">
    <subcellularLocation>
        <location evidence="9">Cytoplasm</location>
    </subcellularLocation>
</comment>
<dbReference type="InterPro" id="IPR012838">
    <property type="entry name" value="PFL1_activating"/>
</dbReference>
<dbReference type="Gene3D" id="3.20.20.70">
    <property type="entry name" value="Aldolase class I"/>
    <property type="match status" value="1"/>
</dbReference>
<keyword evidence="7 9" id="KW-0408">Iron</keyword>
<dbReference type="PROSITE" id="PS51918">
    <property type="entry name" value="RADICAL_SAM"/>
    <property type="match status" value="1"/>
</dbReference>
<evidence type="ECO:0000256" key="9">
    <source>
        <dbReference type="RuleBase" id="RU362053"/>
    </source>
</evidence>
<dbReference type="SFLD" id="SFLDS00029">
    <property type="entry name" value="Radical_SAM"/>
    <property type="match status" value="1"/>
</dbReference>
<dbReference type="InterPro" id="IPR058240">
    <property type="entry name" value="rSAM_sf"/>
</dbReference>
<keyword evidence="8 9" id="KW-0411">Iron-sulfur</keyword>
<evidence type="ECO:0000256" key="7">
    <source>
        <dbReference type="ARBA" id="ARBA00023004"/>
    </source>
</evidence>
<dbReference type="EMBL" id="AP024484">
    <property type="protein sequence ID" value="BCS84344.1"/>
    <property type="molecule type" value="Genomic_DNA"/>
</dbReference>